<evidence type="ECO:0000256" key="3">
    <source>
        <dbReference type="ARBA" id="ARBA00022729"/>
    </source>
</evidence>
<dbReference type="SUPFAM" id="SSF53850">
    <property type="entry name" value="Periplasmic binding protein-like II"/>
    <property type="match status" value="1"/>
</dbReference>
<dbReference type="FunFam" id="3.40.190.10:FF:000050">
    <property type="entry name" value="Sulfonate ABC transporter substrate-binding protein"/>
    <property type="match status" value="1"/>
</dbReference>
<keyword evidence="3 6" id="KW-0732">Signal</keyword>
<dbReference type="Proteomes" id="UP000557688">
    <property type="component" value="Unassembled WGS sequence"/>
</dbReference>
<comment type="similarity">
    <text evidence="1">Belongs to the bacterial solute-binding protein SsuA/TauA family.</text>
</comment>
<accession>A0A839UWZ9</accession>
<dbReference type="RefSeq" id="WP_266152707.1">
    <property type="nucleotide sequence ID" value="NZ_JACHXV010000002.1"/>
</dbReference>
<evidence type="ECO:0000313" key="8">
    <source>
        <dbReference type="EMBL" id="MBB3172894.1"/>
    </source>
</evidence>
<evidence type="ECO:0000256" key="2">
    <source>
        <dbReference type="ARBA" id="ARBA00022448"/>
    </source>
</evidence>
<proteinExistence type="inferred from homology"/>
<evidence type="ECO:0000256" key="1">
    <source>
        <dbReference type="ARBA" id="ARBA00010742"/>
    </source>
</evidence>
<feature type="domain" description="Solute-binding protein family 3/N-terminal" evidence="7">
    <location>
        <begin position="24"/>
        <end position="249"/>
    </location>
</feature>
<reference evidence="8 9" key="1">
    <citation type="submission" date="2020-08" db="EMBL/GenBank/DDBJ databases">
        <title>Genomic Encyclopedia of Type Strains, Phase III (KMG-III): the genomes of soil and plant-associated and newly described type strains.</title>
        <authorList>
            <person name="Whitman W."/>
        </authorList>
    </citation>
    <scope>NUCLEOTIDE SEQUENCE [LARGE SCALE GENOMIC DNA]</scope>
    <source>
        <strain evidence="8 9">CECT 8088</strain>
    </source>
</reference>
<organism evidence="8 9">
    <name type="scientific">Endobacter medicaginis</name>
    <dbReference type="NCBI Taxonomy" id="1181271"/>
    <lineage>
        <taxon>Bacteria</taxon>
        <taxon>Pseudomonadati</taxon>
        <taxon>Pseudomonadota</taxon>
        <taxon>Alphaproteobacteria</taxon>
        <taxon>Acetobacterales</taxon>
        <taxon>Acetobacteraceae</taxon>
        <taxon>Endobacter</taxon>
    </lineage>
</organism>
<feature type="signal peptide" evidence="6">
    <location>
        <begin position="1"/>
        <end position="22"/>
    </location>
</feature>
<dbReference type="EMBL" id="JACHXV010000002">
    <property type="protein sequence ID" value="MBB3172894.1"/>
    <property type="molecule type" value="Genomic_DNA"/>
</dbReference>
<dbReference type="PANTHER" id="PTHR30024:SF48">
    <property type="entry name" value="ABC TRANSPORTER SUBSTRATE-BINDING PROTEIN"/>
    <property type="match status" value="1"/>
</dbReference>
<keyword evidence="9" id="KW-1185">Reference proteome</keyword>
<feature type="chain" id="PRO_5032842278" description="Putative aliphatic sulfonates-binding protein" evidence="6">
    <location>
        <begin position="23"/>
        <end position="306"/>
    </location>
</feature>
<comment type="function">
    <text evidence="4">Part of a binding-protein-dependent transport system for aliphatic sulfonates. Putative binding protein.</text>
</comment>
<sequence length="306" mass="31626">MRWTRTLLVLIVLACTALPAVAETLTVADQKGQQRALLEASGAVQGAPYTIAWTDFEAASPLLQALAAGAVDTGIAGDGPFLFAWGAGMPLKAAWLLPPRGAGHAVAVVVAAGSSIHDPAELSGRRIATGRGSIGHLLLLRLIETGAIPPPAPQIVFLTPAQAKAALEAGSVDAWSTWEPYVSLESVGGQGRVVVDAAGLMPNDAFWVASDTALAGKRALLDDFYRRVTAAFAWGRTHQDAYAQILARQTGLPEPVARAVAAKMIASPGPLTAAVVADEQATLDAYRSAGLLQTDAPLASAFVLGR</sequence>
<dbReference type="Gene3D" id="3.40.190.10">
    <property type="entry name" value="Periplasmic binding protein-like II"/>
    <property type="match status" value="2"/>
</dbReference>
<dbReference type="SMART" id="SM00062">
    <property type="entry name" value="PBPb"/>
    <property type="match status" value="1"/>
</dbReference>
<dbReference type="InterPro" id="IPR001638">
    <property type="entry name" value="Solute-binding_3/MltF_N"/>
</dbReference>
<dbReference type="PANTHER" id="PTHR30024">
    <property type="entry name" value="ALIPHATIC SULFONATES-BINDING PROTEIN-RELATED"/>
    <property type="match status" value="1"/>
</dbReference>
<dbReference type="AlphaFoldDB" id="A0A839UWZ9"/>
<evidence type="ECO:0000259" key="7">
    <source>
        <dbReference type="SMART" id="SM00062"/>
    </source>
</evidence>
<dbReference type="InterPro" id="IPR015168">
    <property type="entry name" value="SsuA/THI5"/>
</dbReference>
<gene>
    <name evidence="8" type="ORF">FHR90_000708</name>
</gene>
<protein>
    <recommendedName>
        <fullName evidence="5">Putative aliphatic sulfonates-binding protein</fullName>
    </recommendedName>
</protein>
<comment type="caution">
    <text evidence="8">The sequence shown here is derived from an EMBL/GenBank/DDBJ whole genome shotgun (WGS) entry which is preliminary data.</text>
</comment>
<evidence type="ECO:0000313" key="9">
    <source>
        <dbReference type="Proteomes" id="UP000557688"/>
    </source>
</evidence>
<dbReference type="Pfam" id="PF09084">
    <property type="entry name" value="NMT1"/>
    <property type="match status" value="1"/>
</dbReference>
<name>A0A839UWZ9_9PROT</name>
<keyword evidence="2" id="KW-0813">Transport</keyword>
<evidence type="ECO:0000256" key="6">
    <source>
        <dbReference type="SAM" id="SignalP"/>
    </source>
</evidence>
<evidence type="ECO:0000256" key="4">
    <source>
        <dbReference type="ARBA" id="ARBA00055538"/>
    </source>
</evidence>
<evidence type="ECO:0000256" key="5">
    <source>
        <dbReference type="ARBA" id="ARBA00070228"/>
    </source>
</evidence>